<protein>
    <submittedName>
        <fullName evidence="1">Uncharacterized protein</fullName>
    </submittedName>
</protein>
<reference evidence="1 2" key="1">
    <citation type="journal article" date="2011" name="Science">
        <title>The Selaginella genome identifies genetic changes associated with the evolution of vascular plants.</title>
        <authorList>
            <person name="Banks J.A."/>
            <person name="Nishiyama T."/>
            <person name="Hasebe M."/>
            <person name="Bowman J.L."/>
            <person name="Gribskov M."/>
            <person name="dePamphilis C."/>
            <person name="Albert V.A."/>
            <person name="Aono N."/>
            <person name="Aoyama T."/>
            <person name="Ambrose B.A."/>
            <person name="Ashton N.W."/>
            <person name="Axtell M.J."/>
            <person name="Barker E."/>
            <person name="Barker M.S."/>
            <person name="Bennetzen J.L."/>
            <person name="Bonawitz N.D."/>
            <person name="Chapple C."/>
            <person name="Cheng C."/>
            <person name="Correa L.G."/>
            <person name="Dacre M."/>
            <person name="DeBarry J."/>
            <person name="Dreyer I."/>
            <person name="Elias M."/>
            <person name="Engstrom E.M."/>
            <person name="Estelle M."/>
            <person name="Feng L."/>
            <person name="Finet C."/>
            <person name="Floyd S.K."/>
            <person name="Frommer W.B."/>
            <person name="Fujita T."/>
            <person name="Gramzow L."/>
            <person name="Gutensohn M."/>
            <person name="Harholt J."/>
            <person name="Hattori M."/>
            <person name="Heyl A."/>
            <person name="Hirai T."/>
            <person name="Hiwatashi Y."/>
            <person name="Ishikawa M."/>
            <person name="Iwata M."/>
            <person name="Karol K.G."/>
            <person name="Koehler B."/>
            <person name="Kolukisaoglu U."/>
            <person name="Kubo M."/>
            <person name="Kurata T."/>
            <person name="Lalonde S."/>
            <person name="Li K."/>
            <person name="Li Y."/>
            <person name="Litt A."/>
            <person name="Lyons E."/>
            <person name="Manning G."/>
            <person name="Maruyama T."/>
            <person name="Michael T.P."/>
            <person name="Mikami K."/>
            <person name="Miyazaki S."/>
            <person name="Morinaga S."/>
            <person name="Murata T."/>
            <person name="Mueller-Roeber B."/>
            <person name="Nelson D.R."/>
            <person name="Obara M."/>
            <person name="Oguri Y."/>
            <person name="Olmstead R.G."/>
            <person name="Onodera N."/>
            <person name="Petersen B.L."/>
            <person name="Pils B."/>
            <person name="Prigge M."/>
            <person name="Rensing S.A."/>
            <person name="Riano-Pachon D.M."/>
            <person name="Roberts A.W."/>
            <person name="Sato Y."/>
            <person name="Scheller H.V."/>
            <person name="Schulz B."/>
            <person name="Schulz C."/>
            <person name="Shakirov E.V."/>
            <person name="Shibagaki N."/>
            <person name="Shinohara N."/>
            <person name="Shippen D.E."/>
            <person name="Soerensen I."/>
            <person name="Sotooka R."/>
            <person name="Sugimoto N."/>
            <person name="Sugita M."/>
            <person name="Sumikawa N."/>
            <person name="Tanurdzic M."/>
            <person name="Theissen G."/>
            <person name="Ulvskov P."/>
            <person name="Wakazuki S."/>
            <person name="Weng J.K."/>
            <person name="Willats W.W."/>
            <person name="Wipf D."/>
            <person name="Wolf P.G."/>
            <person name="Yang L."/>
            <person name="Zimmer A.D."/>
            <person name="Zhu Q."/>
            <person name="Mitros T."/>
            <person name="Hellsten U."/>
            <person name="Loque D."/>
            <person name="Otillar R."/>
            <person name="Salamov A."/>
            <person name="Schmutz J."/>
            <person name="Shapiro H."/>
            <person name="Lindquist E."/>
            <person name="Lucas S."/>
            <person name="Rokhsar D."/>
            <person name="Grigoriev I.V."/>
        </authorList>
    </citation>
    <scope>NUCLEOTIDE SEQUENCE [LARGE SCALE GENOMIC DNA]</scope>
</reference>
<organism evidence="2">
    <name type="scientific">Selaginella moellendorffii</name>
    <name type="common">Spikemoss</name>
    <dbReference type="NCBI Taxonomy" id="88036"/>
    <lineage>
        <taxon>Eukaryota</taxon>
        <taxon>Viridiplantae</taxon>
        <taxon>Streptophyta</taxon>
        <taxon>Embryophyta</taxon>
        <taxon>Tracheophyta</taxon>
        <taxon>Lycopodiopsida</taxon>
        <taxon>Selaginellales</taxon>
        <taxon>Selaginellaceae</taxon>
        <taxon>Selaginella</taxon>
    </lineage>
</organism>
<dbReference type="Proteomes" id="UP000001514">
    <property type="component" value="Unassembled WGS sequence"/>
</dbReference>
<dbReference type="AlphaFoldDB" id="D8RVI3"/>
<proteinExistence type="predicted"/>
<dbReference type="InParanoid" id="D8RVI3"/>
<dbReference type="EMBL" id="GL377591">
    <property type="protein sequence ID" value="EFJ23964.1"/>
    <property type="molecule type" value="Genomic_DNA"/>
</dbReference>
<evidence type="ECO:0000313" key="2">
    <source>
        <dbReference type="Proteomes" id="UP000001514"/>
    </source>
</evidence>
<gene>
    <name evidence="1" type="ORF">SELMODRAFT_415253</name>
</gene>
<dbReference type="HOGENOM" id="CLU_079496_0_0_1"/>
<name>D8RVI3_SELML</name>
<keyword evidence="2" id="KW-1185">Reference proteome</keyword>
<dbReference type="KEGG" id="smo:SELMODRAFT_415253"/>
<dbReference type="Gramene" id="EFJ23964">
    <property type="protein sequence ID" value="EFJ23964"/>
    <property type="gene ID" value="SELMODRAFT_415253"/>
</dbReference>
<accession>D8RVI3</accession>
<sequence length="305" mass="32638">MASTHIILELSSSRNVSAKSFEDSGYEAGLKQEYLVLDKSKMMCVEAMGVERDGFLHLDHTLACGPFQLDVGGTVRMNTSGTSARFAPRFFKVVALLELPPDVKMGRTLVGHDWPQGVLSVAKSRTLLELVADADQFLAASADGSFGRGIRFYLGFKEYVGRGQLLALLFERVKSTGGASSSSGGAGGGVRIVLRDAVSFGTADLESSSVDIARRLVAERGGSLRGVGLGDGACDRVGIPAFQLKLAKDMIMDDEPAPSCFPADGVRIDLYYIQSIMLSNDFTTLRSIGRQTETGLCKGCPSCDW</sequence>
<evidence type="ECO:0000313" key="1">
    <source>
        <dbReference type="EMBL" id="EFJ23964.1"/>
    </source>
</evidence>